<gene>
    <name evidence="1" type="ORF">PATL70BA_1193</name>
</gene>
<dbReference type="Proteomes" id="UP000279029">
    <property type="component" value="Chromosome"/>
</dbReference>
<dbReference type="OrthoDB" id="9797989at2"/>
<proteinExistence type="predicted"/>
<reference evidence="1 2" key="1">
    <citation type="submission" date="2018-09" db="EMBL/GenBank/DDBJ databases">
        <authorList>
            <person name="Postec A."/>
        </authorList>
    </citation>
    <scope>NUCLEOTIDE SEQUENCE [LARGE SCALE GENOMIC DNA]</scope>
    <source>
        <strain evidence="1">70B-A</strain>
    </source>
</reference>
<organism evidence="1 2">
    <name type="scientific">Petrocella atlantisensis</name>
    <dbReference type="NCBI Taxonomy" id="2173034"/>
    <lineage>
        <taxon>Bacteria</taxon>
        <taxon>Bacillati</taxon>
        <taxon>Bacillota</taxon>
        <taxon>Clostridia</taxon>
        <taxon>Lachnospirales</taxon>
        <taxon>Vallitaleaceae</taxon>
        <taxon>Petrocella</taxon>
    </lineage>
</organism>
<dbReference type="GO" id="GO:0016740">
    <property type="term" value="F:transferase activity"/>
    <property type="evidence" value="ECO:0007669"/>
    <property type="project" value="UniProtKB-KW"/>
</dbReference>
<dbReference type="Gene3D" id="3.40.630.30">
    <property type="match status" value="1"/>
</dbReference>
<dbReference type="PANTHER" id="PTHR39173:SF1">
    <property type="entry name" value="ACETYLTRANSFERASE"/>
    <property type="match status" value="1"/>
</dbReference>
<dbReference type="RefSeq" id="WP_125136467.1">
    <property type="nucleotide sequence ID" value="NZ_LR130778.1"/>
</dbReference>
<protein>
    <submittedName>
        <fullName evidence="1">GNAT family N-acetyltransferase</fullName>
    </submittedName>
</protein>
<dbReference type="InterPro" id="IPR016181">
    <property type="entry name" value="Acyl_CoA_acyltransferase"/>
</dbReference>
<dbReference type="AlphaFoldDB" id="A0A3P7S2T3"/>
<dbReference type="KEGG" id="cbar:PATL70BA_1193"/>
<keyword evidence="1" id="KW-0808">Transferase</keyword>
<dbReference type="CDD" id="cd04301">
    <property type="entry name" value="NAT_SF"/>
    <property type="match status" value="1"/>
</dbReference>
<keyword evidence="2" id="KW-1185">Reference proteome</keyword>
<name>A0A3P7S2T3_9FIRM</name>
<dbReference type="PANTHER" id="PTHR39173">
    <property type="entry name" value="ACETYLTRANSFERASE"/>
    <property type="match status" value="1"/>
</dbReference>
<sequence length="173" mass="19972">MEYPRLVRPDIKYKDSFLEFVEDVKSTGYESYELYRKAVVDFDGFIKDLCDSSEGLNLPEGWVPCSSFWLVDNTCEVLGVIRIRHRVDSEYLQMLGHIGYEIKSNNRRKGYGSRIFELGLIESRKIGLRSVLVTCNEDNIGSMSIILQANGKFTRSFKDDETGKKVMQYEVLI</sequence>
<evidence type="ECO:0000313" key="1">
    <source>
        <dbReference type="EMBL" id="VDN47069.1"/>
    </source>
</evidence>
<evidence type="ECO:0000313" key="2">
    <source>
        <dbReference type="Proteomes" id="UP000279029"/>
    </source>
</evidence>
<dbReference type="EMBL" id="LR130778">
    <property type="protein sequence ID" value="VDN47069.1"/>
    <property type="molecule type" value="Genomic_DNA"/>
</dbReference>
<dbReference type="SUPFAM" id="SSF55729">
    <property type="entry name" value="Acyl-CoA N-acyltransferases (Nat)"/>
    <property type="match status" value="1"/>
</dbReference>
<accession>A0A3P7S2T3</accession>